<dbReference type="OrthoDB" id="346562at2759"/>
<evidence type="ECO:0000313" key="3">
    <source>
        <dbReference type="EMBL" id="KFG35360.1"/>
    </source>
</evidence>
<dbReference type="VEuPathDB" id="ToxoDB:TGDOM2_254930"/>
<feature type="compositionally biased region" description="Low complexity" evidence="1">
    <location>
        <begin position="618"/>
        <end position="631"/>
    </location>
</feature>
<name>A0A086JT92_TOXGO</name>
<feature type="compositionally biased region" description="Polar residues" evidence="1">
    <location>
        <begin position="1159"/>
        <end position="1182"/>
    </location>
</feature>
<feature type="transmembrane region" description="Helical" evidence="2">
    <location>
        <begin position="769"/>
        <end position="792"/>
    </location>
</feature>
<dbReference type="PANTHER" id="PTHR36329:SF1">
    <property type="entry name" value="TRANSMEMBRANE PROTEIN"/>
    <property type="match status" value="1"/>
</dbReference>
<dbReference type="Proteomes" id="UP000028837">
    <property type="component" value="Unassembled WGS sequence"/>
</dbReference>
<comment type="caution">
    <text evidence="3">The sequence shown here is derived from an EMBL/GenBank/DDBJ whole genome shotgun (WGS) entry which is preliminary data.</text>
</comment>
<feature type="transmembrane region" description="Helical" evidence="2">
    <location>
        <begin position="804"/>
        <end position="823"/>
    </location>
</feature>
<feature type="region of interest" description="Disordered" evidence="1">
    <location>
        <begin position="1146"/>
        <end position="1201"/>
    </location>
</feature>
<proteinExistence type="predicted"/>
<organism evidence="3 4">
    <name type="scientific">Toxoplasma gondii GAB2-2007-GAL-DOM2</name>
    <dbReference type="NCBI Taxonomy" id="1130820"/>
    <lineage>
        <taxon>Eukaryota</taxon>
        <taxon>Sar</taxon>
        <taxon>Alveolata</taxon>
        <taxon>Apicomplexa</taxon>
        <taxon>Conoidasida</taxon>
        <taxon>Coccidia</taxon>
        <taxon>Eucoccidiorida</taxon>
        <taxon>Eimeriorina</taxon>
        <taxon>Sarcocystidae</taxon>
        <taxon>Toxoplasma</taxon>
    </lineage>
</organism>
<feature type="region of interest" description="Disordered" evidence="1">
    <location>
        <begin position="205"/>
        <end position="231"/>
    </location>
</feature>
<feature type="compositionally biased region" description="Low complexity" evidence="1">
    <location>
        <begin position="1183"/>
        <end position="1195"/>
    </location>
</feature>
<feature type="region of interest" description="Disordered" evidence="1">
    <location>
        <begin position="267"/>
        <end position="382"/>
    </location>
</feature>
<feature type="region of interest" description="Disordered" evidence="1">
    <location>
        <begin position="618"/>
        <end position="647"/>
    </location>
</feature>
<dbReference type="PANTHER" id="PTHR36329">
    <property type="entry name" value="TRANSMEMBRANE PROTEIN"/>
    <property type="match status" value="1"/>
</dbReference>
<keyword evidence="2 3" id="KW-0812">Transmembrane</keyword>
<reference evidence="3 4" key="1">
    <citation type="submission" date="2014-02" db="EMBL/GenBank/DDBJ databases">
        <authorList>
            <person name="Sibley D."/>
            <person name="Venepally P."/>
            <person name="Karamycheva S."/>
            <person name="Hadjithomas M."/>
            <person name="Khan A."/>
            <person name="Brunk B."/>
            <person name="Roos D."/>
            <person name="Caler E."/>
            <person name="Lorenzi H."/>
        </authorList>
    </citation>
    <scope>NUCLEOTIDE SEQUENCE [LARGE SCALE GENOMIC DNA]</scope>
    <source>
        <strain evidence="3 4">GAB2-2007-GAL-DOM2</strain>
    </source>
</reference>
<feature type="compositionally biased region" description="Low complexity" evidence="1">
    <location>
        <begin position="359"/>
        <end position="380"/>
    </location>
</feature>
<feature type="transmembrane region" description="Helical" evidence="2">
    <location>
        <begin position="835"/>
        <end position="863"/>
    </location>
</feature>
<evidence type="ECO:0000256" key="1">
    <source>
        <dbReference type="SAM" id="MobiDB-lite"/>
    </source>
</evidence>
<accession>A0A086JT92</accession>
<feature type="compositionally biased region" description="Basic and acidic residues" evidence="1">
    <location>
        <begin position="299"/>
        <end position="314"/>
    </location>
</feature>
<keyword evidence="2" id="KW-0472">Membrane</keyword>
<feature type="region of interest" description="Disordered" evidence="1">
    <location>
        <begin position="480"/>
        <end position="527"/>
    </location>
</feature>
<evidence type="ECO:0000256" key="2">
    <source>
        <dbReference type="SAM" id="Phobius"/>
    </source>
</evidence>
<keyword evidence="2" id="KW-1133">Transmembrane helix</keyword>
<feature type="transmembrane region" description="Helical" evidence="2">
    <location>
        <begin position="100"/>
        <end position="122"/>
    </location>
</feature>
<feature type="compositionally biased region" description="Basic and acidic residues" evidence="1">
    <location>
        <begin position="335"/>
        <end position="345"/>
    </location>
</feature>
<feature type="compositionally biased region" description="Basic and acidic residues" evidence="1">
    <location>
        <begin position="507"/>
        <end position="520"/>
    </location>
</feature>
<gene>
    <name evidence="3" type="ORF">TGDOM2_254930</name>
</gene>
<feature type="compositionally biased region" description="Polar residues" evidence="1">
    <location>
        <begin position="346"/>
        <end position="358"/>
    </location>
</feature>
<dbReference type="EMBL" id="AHZU02001174">
    <property type="protein sequence ID" value="KFG35360.1"/>
    <property type="molecule type" value="Genomic_DNA"/>
</dbReference>
<evidence type="ECO:0000313" key="4">
    <source>
        <dbReference type="Proteomes" id="UP000028837"/>
    </source>
</evidence>
<feature type="transmembrane region" description="Helical" evidence="2">
    <location>
        <begin position="899"/>
        <end position="918"/>
    </location>
</feature>
<sequence>MDEQRGRRRSRRCPILLRRLSHPDAGDSHLVSVPERRSAASCFRAVSPSLLVVSPFFAQGREASPRFSPAVHSSSACCQPVPFCFSSVRTSQTRLTSQPLVRFLSGSLFFFLCILECLSFAAEARVVVVYPDTLTSYPPILETYFAPWSANFTSVSGRLRYFTKTCDLEHYFYRDVSDLEADPSSLFKELRALHFFPPDRPSAPLAQLDARDGPVPFGAPRSPDGDTSGQAAGLFRGAFRRLQEVLLPQILTSLPWGTVNSQEARASSSVASVDATGDGGGAHPGTRQTEAADGVSSERGSRPVENNLREDRSAVEAGADNVKDSTSRRPAGFHRPTDDVKRDTDLSPSSETDFQTLHSLASSSSSPPSSSVSSAPSSSSFRECSECTESRGASPEASWISQWAFPGVSLFGDVTHVPLASHLPAAHYVLSRRGLFSHDRRAPVADSSASSGFSSLHALLAMDSSTTPSFLFPAQPSHLSTSATLGVSEPRGRRPVGGETPGYPGEPAREANRQRERSEDSSSPSSLSSLWRSLFGAARSSLSASVSKVRFIPTWGEVASTRAGLSPGRPWLFEPLDEERKVDSSPAGRETDAAPSRFSSFAAWSPVEPQAAALGAPAAAAGAGGSSFAPPELRGAGGDTALSPSEEEPVRFDFRGQVLWFFDQCNNPEDVQRLVHAANTNGAGALIFTNTTFAGYGARPSLSSFEGWKKLVTSVPGPPQPRMPVLSVPDTRLSREIKSRLRAGDVVEVDVDMLPADYVNCAVLEPVKWASLVFVPLWGTLTLLWYTVCNCVHTYEVSPLHRLLLLPPLLKTTFMVTAFGFYAQCPNYLGASTQYILMAYMGLNTIFNTIFYGILLLLAKGFMVTREAFGRKESLSLAVLVSLVYIVTSVNQVEEAETLPALLFLYVALMATVLMSAARNIRHLELRLAYVRLVQVQDWEEALNVKLEMFQSLYRFAAAFFFLQILQKLFLFELLDRQDLSEISGSALEWIFFIGIAAVFRPREEIRYFSLMQRTPETHTILPMYAAGPYAARVAEGGEERLFEGDPSVSLLAAEPSEPLPSVWTRMRVACCRFLRGLAPGLQRDGEAGGRSSEEADGVAVDMLPCGEGIRPRGSPIVILNPAAEEEEPTGYLSLHNLAVGTLVPTPRKLAPDEKRNRLSNSSEQSQFRRVSLSATSQQNGESRPASAAPSGDSSPPEPSA</sequence>
<protein>
    <submittedName>
        <fullName evidence="3">Putative transmembrane protein</fullName>
    </submittedName>
</protein>
<dbReference type="AlphaFoldDB" id="A0A086JT92"/>